<dbReference type="OrthoDB" id="5857545at2759"/>
<keyword evidence="3" id="KW-1185">Reference proteome</keyword>
<sequence>MIPDDVLPDLADDKNAIPVAKNSSNLAAMKFLLGAGVSAVVTYIFINISLFTQEWVTASITQYGLTIKQSSGIFPWACVSENLCNLFWEYADGWAIVLFLGILFAWILQFFAVVAVISSLILARRRVHLASGFAGLQTVITILLFFVLICYGATYRRNTGWLTLVGGDISVTWLLLLALLSCHDILSRCNGTRRNSGQKGQRMRMSILRAYKLVML</sequence>
<name>A0A368FCF7_ANCCA</name>
<dbReference type="EMBL" id="JOJR01002030">
    <property type="protein sequence ID" value="RCN29298.1"/>
    <property type="molecule type" value="Genomic_DNA"/>
</dbReference>
<feature type="transmembrane region" description="Helical" evidence="1">
    <location>
        <begin position="160"/>
        <end position="180"/>
    </location>
</feature>
<evidence type="ECO:0000313" key="2">
    <source>
        <dbReference type="EMBL" id="RCN29298.1"/>
    </source>
</evidence>
<gene>
    <name evidence="2" type="ORF">ANCCAN_24946</name>
</gene>
<dbReference type="Proteomes" id="UP000252519">
    <property type="component" value="Unassembled WGS sequence"/>
</dbReference>
<keyword evidence="1" id="KW-0472">Membrane</keyword>
<feature type="transmembrane region" description="Helical" evidence="1">
    <location>
        <begin position="95"/>
        <end position="122"/>
    </location>
</feature>
<protein>
    <submittedName>
        <fullName evidence="2">Uncharacterized protein</fullName>
    </submittedName>
</protein>
<feature type="transmembrane region" description="Helical" evidence="1">
    <location>
        <begin position="31"/>
        <end position="51"/>
    </location>
</feature>
<comment type="caution">
    <text evidence="2">The sequence shown here is derived from an EMBL/GenBank/DDBJ whole genome shotgun (WGS) entry which is preliminary data.</text>
</comment>
<evidence type="ECO:0000256" key="1">
    <source>
        <dbReference type="SAM" id="Phobius"/>
    </source>
</evidence>
<feature type="transmembrane region" description="Helical" evidence="1">
    <location>
        <begin position="134"/>
        <end position="154"/>
    </location>
</feature>
<keyword evidence="1" id="KW-0812">Transmembrane</keyword>
<reference evidence="2 3" key="1">
    <citation type="submission" date="2014-10" db="EMBL/GenBank/DDBJ databases">
        <title>Draft genome of the hookworm Ancylostoma caninum.</title>
        <authorList>
            <person name="Mitreva M."/>
        </authorList>
    </citation>
    <scope>NUCLEOTIDE SEQUENCE [LARGE SCALE GENOMIC DNA]</scope>
    <source>
        <strain evidence="2 3">Baltimore</strain>
    </source>
</reference>
<proteinExistence type="predicted"/>
<dbReference type="AlphaFoldDB" id="A0A368FCF7"/>
<organism evidence="2 3">
    <name type="scientific">Ancylostoma caninum</name>
    <name type="common">Dog hookworm</name>
    <dbReference type="NCBI Taxonomy" id="29170"/>
    <lineage>
        <taxon>Eukaryota</taxon>
        <taxon>Metazoa</taxon>
        <taxon>Ecdysozoa</taxon>
        <taxon>Nematoda</taxon>
        <taxon>Chromadorea</taxon>
        <taxon>Rhabditida</taxon>
        <taxon>Rhabditina</taxon>
        <taxon>Rhabditomorpha</taxon>
        <taxon>Strongyloidea</taxon>
        <taxon>Ancylostomatidae</taxon>
        <taxon>Ancylostomatinae</taxon>
        <taxon>Ancylostoma</taxon>
    </lineage>
</organism>
<keyword evidence="1" id="KW-1133">Transmembrane helix</keyword>
<evidence type="ECO:0000313" key="3">
    <source>
        <dbReference type="Proteomes" id="UP000252519"/>
    </source>
</evidence>
<accession>A0A368FCF7</accession>